<dbReference type="PANTHER" id="PTHR45913:SF19">
    <property type="entry name" value="LOW QUALITY PROTEIN: ZINC FINGER BED DOMAIN-CONTAINING PROTEIN 5-LIKE"/>
    <property type="match status" value="1"/>
</dbReference>
<dbReference type="Proteomes" id="UP001458880">
    <property type="component" value="Unassembled WGS sequence"/>
</dbReference>
<sequence>MIRQLIESTDITNFAQLLAYIQFEAEDKINENILFCEPLNIRWKKCIDVSTDGTKGSTDKHSGVLCQIKAVDPETKFTHCSIHHEALVTKEIPEKLKTVLDQSI</sequence>
<evidence type="ECO:0000313" key="2">
    <source>
        <dbReference type="Proteomes" id="UP001458880"/>
    </source>
</evidence>
<proteinExistence type="predicted"/>
<evidence type="ECO:0000313" key="1">
    <source>
        <dbReference type="EMBL" id="KAK9751313.1"/>
    </source>
</evidence>
<evidence type="ECO:0008006" key="3">
    <source>
        <dbReference type="Google" id="ProtNLM"/>
    </source>
</evidence>
<reference evidence="1 2" key="1">
    <citation type="journal article" date="2024" name="BMC Genomics">
        <title>De novo assembly and annotation of Popillia japonica's genome with initial clues to its potential as an invasive pest.</title>
        <authorList>
            <person name="Cucini C."/>
            <person name="Boschi S."/>
            <person name="Funari R."/>
            <person name="Cardaioli E."/>
            <person name="Iannotti N."/>
            <person name="Marturano G."/>
            <person name="Paoli F."/>
            <person name="Bruttini M."/>
            <person name="Carapelli A."/>
            <person name="Frati F."/>
            <person name="Nardi F."/>
        </authorList>
    </citation>
    <scope>NUCLEOTIDE SEQUENCE [LARGE SCALE GENOMIC DNA]</scope>
    <source>
        <strain evidence="1">DMR45628</strain>
    </source>
</reference>
<dbReference type="EMBL" id="JASPKY010000029">
    <property type="protein sequence ID" value="KAK9751313.1"/>
    <property type="molecule type" value="Genomic_DNA"/>
</dbReference>
<accession>A0AAW1N096</accession>
<comment type="caution">
    <text evidence="1">The sequence shown here is derived from an EMBL/GenBank/DDBJ whole genome shotgun (WGS) entry which is preliminary data.</text>
</comment>
<keyword evidence="2" id="KW-1185">Reference proteome</keyword>
<gene>
    <name evidence="1" type="ORF">QE152_g5135</name>
</gene>
<dbReference type="PANTHER" id="PTHR45913">
    <property type="entry name" value="EPM2A-INTERACTING PROTEIN 1"/>
    <property type="match status" value="1"/>
</dbReference>
<protein>
    <recommendedName>
        <fullName evidence="3">Zinc finger BED domain-containing protein 5</fullName>
    </recommendedName>
</protein>
<dbReference type="AlphaFoldDB" id="A0AAW1N096"/>
<organism evidence="1 2">
    <name type="scientific">Popillia japonica</name>
    <name type="common">Japanese beetle</name>
    <dbReference type="NCBI Taxonomy" id="7064"/>
    <lineage>
        <taxon>Eukaryota</taxon>
        <taxon>Metazoa</taxon>
        <taxon>Ecdysozoa</taxon>
        <taxon>Arthropoda</taxon>
        <taxon>Hexapoda</taxon>
        <taxon>Insecta</taxon>
        <taxon>Pterygota</taxon>
        <taxon>Neoptera</taxon>
        <taxon>Endopterygota</taxon>
        <taxon>Coleoptera</taxon>
        <taxon>Polyphaga</taxon>
        <taxon>Scarabaeiformia</taxon>
        <taxon>Scarabaeidae</taxon>
        <taxon>Rutelinae</taxon>
        <taxon>Popillia</taxon>
    </lineage>
</organism>
<name>A0AAW1N096_POPJA</name>